<dbReference type="RefSeq" id="WP_119483010.1">
    <property type="nucleotide sequence ID" value="NZ_QXTG01000002.1"/>
</dbReference>
<evidence type="ECO:0000256" key="1">
    <source>
        <dbReference type="ARBA" id="ARBA00023002"/>
    </source>
</evidence>
<evidence type="ECO:0000259" key="2">
    <source>
        <dbReference type="Pfam" id="PF01243"/>
    </source>
</evidence>
<protein>
    <submittedName>
        <fullName evidence="3">PPOX class F420-dependent oxidoreductase</fullName>
        <ecNumber evidence="3">1.-.-.-</ecNumber>
    </submittedName>
</protein>
<dbReference type="Pfam" id="PF01243">
    <property type="entry name" value="PNPOx_N"/>
    <property type="match status" value="1"/>
</dbReference>
<dbReference type="NCBIfam" id="TIGR03666">
    <property type="entry name" value="Rv2061_F420"/>
    <property type="match status" value="1"/>
</dbReference>
<name>A0A3A1TYN1_9MICO</name>
<sequence>MSPELRAAGTRRYVSLTTFRKSGVGVATAVWIAPADDALVVLTGAGTGKAKRLRRDPRVELRESDVRGRVRPGAPVVHGVAELVDDAGEQERLLAGHRRKYGVQFVLYRWVERLLTRGKGPGEVVLRITDA</sequence>
<dbReference type="PANTHER" id="PTHR35176">
    <property type="entry name" value="HEME OXYGENASE HI_0854-RELATED"/>
    <property type="match status" value="1"/>
</dbReference>
<dbReference type="EMBL" id="QXTG01000002">
    <property type="protein sequence ID" value="RIX28701.1"/>
    <property type="molecule type" value="Genomic_DNA"/>
</dbReference>
<dbReference type="Proteomes" id="UP000265742">
    <property type="component" value="Unassembled WGS sequence"/>
</dbReference>
<dbReference type="InterPro" id="IPR012349">
    <property type="entry name" value="Split_barrel_FMN-bd"/>
</dbReference>
<dbReference type="GO" id="GO:0005829">
    <property type="term" value="C:cytosol"/>
    <property type="evidence" value="ECO:0007669"/>
    <property type="project" value="TreeGrafter"/>
</dbReference>
<evidence type="ECO:0000313" key="3">
    <source>
        <dbReference type="EMBL" id="RIX28701.1"/>
    </source>
</evidence>
<accession>A0A3A1TYN1</accession>
<dbReference type="GO" id="GO:0070967">
    <property type="term" value="F:coenzyme F420 binding"/>
    <property type="evidence" value="ECO:0007669"/>
    <property type="project" value="TreeGrafter"/>
</dbReference>
<comment type="caution">
    <text evidence="3">The sequence shown here is derived from an EMBL/GenBank/DDBJ whole genome shotgun (WGS) entry which is preliminary data.</text>
</comment>
<reference evidence="4" key="1">
    <citation type="submission" date="2018-09" db="EMBL/GenBank/DDBJ databases">
        <authorList>
            <person name="Kim I."/>
        </authorList>
    </citation>
    <scope>NUCLEOTIDE SEQUENCE [LARGE SCALE GENOMIC DNA]</scope>
    <source>
        <strain evidence="4">DD4a</strain>
    </source>
</reference>
<keyword evidence="4" id="KW-1185">Reference proteome</keyword>
<feature type="domain" description="Pyridoxamine 5'-phosphate oxidase N-terminal" evidence="2">
    <location>
        <begin position="4"/>
        <end position="105"/>
    </location>
</feature>
<evidence type="ECO:0000313" key="4">
    <source>
        <dbReference type="Proteomes" id="UP000265742"/>
    </source>
</evidence>
<dbReference type="PANTHER" id="PTHR35176:SF11">
    <property type="entry name" value="PYRIDOXAMINE 5'-PHOSPHATE OXIDASE FAMILY PROTEIN"/>
    <property type="match status" value="1"/>
</dbReference>
<dbReference type="GO" id="GO:0016627">
    <property type="term" value="F:oxidoreductase activity, acting on the CH-CH group of donors"/>
    <property type="evidence" value="ECO:0007669"/>
    <property type="project" value="TreeGrafter"/>
</dbReference>
<dbReference type="AlphaFoldDB" id="A0A3A1TYN1"/>
<keyword evidence="1 3" id="KW-0560">Oxidoreductase</keyword>
<dbReference type="InterPro" id="IPR011576">
    <property type="entry name" value="Pyridox_Oxase_N"/>
</dbReference>
<gene>
    <name evidence="3" type="ORF">D1781_15005</name>
</gene>
<organism evidence="3 4">
    <name type="scientific">Amnibacterium setariae</name>
    <dbReference type="NCBI Taxonomy" id="2306585"/>
    <lineage>
        <taxon>Bacteria</taxon>
        <taxon>Bacillati</taxon>
        <taxon>Actinomycetota</taxon>
        <taxon>Actinomycetes</taxon>
        <taxon>Micrococcales</taxon>
        <taxon>Microbacteriaceae</taxon>
        <taxon>Amnibacterium</taxon>
    </lineage>
</organism>
<dbReference type="SUPFAM" id="SSF50475">
    <property type="entry name" value="FMN-binding split barrel"/>
    <property type="match status" value="1"/>
</dbReference>
<dbReference type="OrthoDB" id="5738083at2"/>
<dbReference type="InterPro" id="IPR052019">
    <property type="entry name" value="F420H2_bilvrd_red/Heme_oxyg"/>
</dbReference>
<proteinExistence type="predicted"/>
<dbReference type="InterPro" id="IPR019965">
    <property type="entry name" value="PPOX_F420-dep_Rv2061_put"/>
</dbReference>
<dbReference type="EC" id="1.-.-.-" evidence="3"/>
<dbReference type="Gene3D" id="2.30.110.10">
    <property type="entry name" value="Electron Transport, Fmn-binding Protein, Chain A"/>
    <property type="match status" value="1"/>
</dbReference>